<proteinExistence type="predicted"/>
<protein>
    <submittedName>
        <fullName evidence="2">Phasin family protein</fullName>
    </submittedName>
</protein>
<feature type="domain" description="Phasin" evidence="1">
    <location>
        <begin position="20"/>
        <end position="105"/>
    </location>
</feature>
<organism evidence="2 3">
    <name type="scientific">Roseobacter sinensis</name>
    <dbReference type="NCBI Taxonomy" id="2931391"/>
    <lineage>
        <taxon>Bacteria</taxon>
        <taxon>Pseudomonadati</taxon>
        <taxon>Pseudomonadota</taxon>
        <taxon>Alphaproteobacteria</taxon>
        <taxon>Rhodobacterales</taxon>
        <taxon>Roseobacteraceae</taxon>
        <taxon>Roseobacter</taxon>
    </lineage>
</organism>
<comment type="caution">
    <text evidence="2">The sequence shown here is derived from an EMBL/GenBank/DDBJ whole genome shotgun (WGS) entry which is preliminary data.</text>
</comment>
<evidence type="ECO:0000259" key="1">
    <source>
        <dbReference type="Pfam" id="PF09361"/>
    </source>
</evidence>
<accession>A0ABT3BD73</accession>
<name>A0ABT3BD73_9RHOB</name>
<keyword evidence="3" id="KW-1185">Reference proteome</keyword>
<gene>
    <name evidence="2" type="ORF">MUB52_08685</name>
</gene>
<evidence type="ECO:0000313" key="3">
    <source>
        <dbReference type="Proteomes" id="UP001208690"/>
    </source>
</evidence>
<evidence type="ECO:0000313" key="2">
    <source>
        <dbReference type="EMBL" id="MCV3271502.1"/>
    </source>
</evidence>
<dbReference type="InterPro" id="IPR018968">
    <property type="entry name" value="Phasin"/>
</dbReference>
<dbReference type="EMBL" id="JALIEB010000004">
    <property type="protein sequence ID" value="MCV3271502.1"/>
    <property type="molecule type" value="Genomic_DNA"/>
</dbReference>
<dbReference type="Pfam" id="PF09361">
    <property type="entry name" value="Phasin_2"/>
    <property type="match status" value="1"/>
</dbReference>
<reference evidence="2 3" key="1">
    <citation type="submission" date="2022-04" db="EMBL/GenBank/DDBJ databases">
        <title>Roseobacter sp. WL0113 is a bacterium isolated from neritic sediment.</title>
        <authorList>
            <person name="Wang L."/>
            <person name="He W."/>
            <person name="Zhang D.-F."/>
        </authorList>
    </citation>
    <scope>NUCLEOTIDE SEQUENCE [LARGE SCALE GENOMIC DNA]</scope>
    <source>
        <strain evidence="2 3">WL0113</strain>
    </source>
</reference>
<dbReference type="RefSeq" id="WP_263843820.1">
    <property type="nucleotide sequence ID" value="NZ_JALIEB010000004.1"/>
</dbReference>
<sequence length="112" mass="12204">MANKQSNDATIDDETTLAAISKLQEAGLGNMLGMSTAWVEAMGDMGAEVASFIAERIKEDVKTQHQILHCKNVGDLQQIQAEFIQKAMDQYQAETGKLVEMSRKAFAPKADG</sequence>
<dbReference type="Proteomes" id="UP001208690">
    <property type="component" value="Unassembled WGS sequence"/>
</dbReference>